<dbReference type="Pfam" id="PF25871">
    <property type="entry name" value="HTH_76"/>
    <property type="match status" value="1"/>
</dbReference>
<organism evidence="4 5">
    <name type="scientific">Friedmanniomyces simplex</name>
    <dbReference type="NCBI Taxonomy" id="329884"/>
    <lineage>
        <taxon>Eukaryota</taxon>
        <taxon>Fungi</taxon>
        <taxon>Dikarya</taxon>
        <taxon>Ascomycota</taxon>
        <taxon>Pezizomycotina</taxon>
        <taxon>Dothideomycetes</taxon>
        <taxon>Dothideomycetidae</taxon>
        <taxon>Mycosphaerellales</taxon>
        <taxon>Teratosphaeriaceae</taxon>
        <taxon>Friedmanniomyces</taxon>
    </lineage>
</organism>
<feature type="region of interest" description="Disordered" evidence="1">
    <location>
        <begin position="150"/>
        <end position="194"/>
    </location>
</feature>
<dbReference type="InterPro" id="IPR058841">
    <property type="entry name" value="HTH_76"/>
</dbReference>
<proteinExistence type="predicted"/>
<evidence type="ECO:0000313" key="5">
    <source>
        <dbReference type="Proteomes" id="UP000309340"/>
    </source>
</evidence>
<name>A0A4V5NED8_9PEZI</name>
<evidence type="ECO:0000313" key="4">
    <source>
        <dbReference type="EMBL" id="TKA66049.1"/>
    </source>
</evidence>
<keyword evidence="5" id="KW-1185">Reference proteome</keyword>
<feature type="domain" description="Peroxisomal membrane protein PEX14-like KPWE" evidence="2">
    <location>
        <begin position="121"/>
        <end position="168"/>
    </location>
</feature>
<dbReference type="Pfam" id="PF17733">
    <property type="entry name" value="KPWE_dom"/>
    <property type="match status" value="1"/>
</dbReference>
<dbReference type="EMBL" id="NAJQ01000681">
    <property type="protein sequence ID" value="TKA66049.1"/>
    <property type="molecule type" value="Genomic_DNA"/>
</dbReference>
<evidence type="ECO:0000256" key="1">
    <source>
        <dbReference type="SAM" id="MobiDB-lite"/>
    </source>
</evidence>
<feature type="compositionally biased region" description="Low complexity" evidence="1">
    <location>
        <begin position="169"/>
        <end position="184"/>
    </location>
</feature>
<sequence length="194" mass="20476">MAAETDPDDGLDSTCLFHQLDAYPWDDDQEFQGGLRAILGSVQDPAQVAHLNLRAKCYYYARKSGTQVDFDGYKRWVESNASGSTATNGNAAQLPNGVIDAAGVEEGYGDATGDGGMAHAPKPASFAEICDMIAEGKPIPGIKDIPDTILEGQASDSQAQKRRKPWEKGAAVDLVGAGGVAATDDGGEKPSWMR</sequence>
<reference evidence="4 5" key="1">
    <citation type="submission" date="2017-03" db="EMBL/GenBank/DDBJ databases">
        <title>Genomes of endolithic fungi from Antarctica.</title>
        <authorList>
            <person name="Coleine C."/>
            <person name="Masonjones S."/>
            <person name="Stajich J.E."/>
        </authorList>
    </citation>
    <scope>NUCLEOTIDE SEQUENCE [LARGE SCALE GENOMIC DNA]</scope>
    <source>
        <strain evidence="4 5">CCFEE 5184</strain>
    </source>
</reference>
<dbReference type="STRING" id="329884.A0A4V5NED8"/>
<dbReference type="OrthoDB" id="9936937at2759"/>
<evidence type="ECO:0000259" key="3">
    <source>
        <dbReference type="Pfam" id="PF25871"/>
    </source>
</evidence>
<dbReference type="PANTHER" id="PTHR36855">
    <property type="entry name" value="CHROMOSOME 10, WHOLE GENOME SHOTGUN SEQUENCE"/>
    <property type="match status" value="1"/>
</dbReference>
<evidence type="ECO:0000259" key="2">
    <source>
        <dbReference type="Pfam" id="PF17733"/>
    </source>
</evidence>
<gene>
    <name evidence="4" type="ORF">B0A55_09638</name>
</gene>
<dbReference type="Proteomes" id="UP000309340">
    <property type="component" value="Unassembled WGS sequence"/>
</dbReference>
<dbReference type="InterPro" id="IPR040554">
    <property type="entry name" value="KPWE_PEX14_dom"/>
</dbReference>
<protein>
    <submittedName>
        <fullName evidence="4">Uncharacterized protein</fullName>
    </submittedName>
</protein>
<dbReference type="AlphaFoldDB" id="A0A4V5NED8"/>
<feature type="domain" description="PEX14-like helix-turn-helix" evidence="3">
    <location>
        <begin position="16"/>
        <end position="80"/>
    </location>
</feature>
<accession>A0A4V5NED8</accession>
<comment type="caution">
    <text evidence="4">The sequence shown here is derived from an EMBL/GenBank/DDBJ whole genome shotgun (WGS) entry which is preliminary data.</text>
</comment>
<dbReference type="PANTHER" id="PTHR36855:SF1">
    <property type="entry name" value="PEROXISOME MEMBRANE ANCHOR PROTEIN PEX14P N-TERMINAL DOMAIN-CONTAINING PROTEIN"/>
    <property type="match status" value="1"/>
</dbReference>